<feature type="transmembrane region" description="Helical" evidence="6">
    <location>
        <begin position="74"/>
        <end position="95"/>
    </location>
</feature>
<dbReference type="PANTHER" id="PTHR30238">
    <property type="entry name" value="MEMBRANE BOUND PREDICTED REDOX MODULATOR"/>
    <property type="match status" value="1"/>
</dbReference>
<dbReference type="RefSeq" id="WP_095985222.1">
    <property type="nucleotide sequence ID" value="NZ_CP022098.1"/>
</dbReference>
<accession>A0A250IZT6</accession>
<feature type="transmembrane region" description="Helical" evidence="6">
    <location>
        <begin position="226"/>
        <end position="247"/>
    </location>
</feature>
<feature type="transmembrane region" description="Helical" evidence="6">
    <location>
        <begin position="107"/>
        <end position="127"/>
    </location>
</feature>
<evidence type="ECO:0000256" key="6">
    <source>
        <dbReference type="SAM" id="Phobius"/>
    </source>
</evidence>
<feature type="transmembrane region" description="Helical" evidence="6">
    <location>
        <begin position="283"/>
        <end position="304"/>
    </location>
</feature>
<dbReference type="InterPro" id="IPR022369">
    <property type="entry name" value="Integral_membrane_TerC_rswitch"/>
</dbReference>
<dbReference type="NCBIfam" id="TIGR03718">
    <property type="entry name" value="R_switched_Alx"/>
    <property type="match status" value="1"/>
</dbReference>
<dbReference type="KEGG" id="cfus:CYFUS_002228"/>
<protein>
    <submittedName>
        <fullName evidence="7">Tellurium resistance protein TerC</fullName>
    </submittedName>
</protein>
<feature type="transmembrane region" description="Helical" evidence="6">
    <location>
        <begin position="38"/>
        <end position="62"/>
    </location>
</feature>
<proteinExistence type="inferred from homology"/>
<gene>
    <name evidence="7" type="ORF">CYFUS_002228</name>
</gene>
<dbReference type="InterPro" id="IPR005496">
    <property type="entry name" value="Integral_membrane_TerC"/>
</dbReference>
<comment type="similarity">
    <text evidence="2">Belongs to the TerC family.</text>
</comment>
<dbReference type="Pfam" id="PF03741">
    <property type="entry name" value="TerC"/>
    <property type="match status" value="1"/>
</dbReference>
<evidence type="ECO:0000256" key="3">
    <source>
        <dbReference type="ARBA" id="ARBA00022692"/>
    </source>
</evidence>
<evidence type="ECO:0000256" key="4">
    <source>
        <dbReference type="ARBA" id="ARBA00022989"/>
    </source>
</evidence>
<keyword evidence="5 6" id="KW-0472">Membrane</keyword>
<dbReference type="AlphaFoldDB" id="A0A250IZT6"/>
<feature type="transmembrane region" description="Helical" evidence="6">
    <location>
        <begin position="197"/>
        <end position="220"/>
    </location>
</feature>
<evidence type="ECO:0000256" key="5">
    <source>
        <dbReference type="ARBA" id="ARBA00023136"/>
    </source>
</evidence>
<sequence>MNTNVALWVGFNLFVLAMLALDLGVFHRKEHVVSPKEAGLWTVVWIVLSLGFCGILGLTGYWNHEQSLQWVTAYVVEYALSVDNLFVFLMVFAFFQVPLVVQHRVLFWGILGAFVMRAALILTGTALVQRFHWLLYIFGAFLIFTAVKMAFSKDEDAAEPEQSLVMRLGRRFLPVARQNDGNRFFTMEDGRRKVTPLFLVLLVVETTDLLFALDSIPAVLGISQDAFIVYTSNVCAILGLRSLFFVVASLMDKFHLLKVGLGIILGFVGTKMVITIVDIHISIGLSLGVIGGVLLGSILASLIWPKAAETSGVPHPSAEPEREDA</sequence>
<evidence type="ECO:0000256" key="2">
    <source>
        <dbReference type="ARBA" id="ARBA00007511"/>
    </source>
</evidence>
<keyword evidence="3 6" id="KW-0812">Transmembrane</keyword>
<reference evidence="7 8" key="1">
    <citation type="submission" date="2017-06" db="EMBL/GenBank/DDBJ databases">
        <title>Sequencing and comparative analysis of myxobacterial genomes.</title>
        <authorList>
            <person name="Rupp O."/>
            <person name="Goesmann A."/>
            <person name="Sogaard-Andersen L."/>
        </authorList>
    </citation>
    <scope>NUCLEOTIDE SEQUENCE [LARGE SCALE GENOMIC DNA]</scope>
    <source>
        <strain evidence="7 8">DSM 52655</strain>
    </source>
</reference>
<name>A0A250IZT6_9BACT</name>
<comment type="subcellular location">
    <subcellularLocation>
        <location evidence="1">Membrane</location>
        <topology evidence="1">Multi-pass membrane protein</topology>
    </subcellularLocation>
</comment>
<feature type="transmembrane region" description="Helical" evidence="6">
    <location>
        <begin position="133"/>
        <end position="151"/>
    </location>
</feature>
<dbReference type="PANTHER" id="PTHR30238:SF0">
    <property type="entry name" value="THYLAKOID MEMBRANE PROTEIN TERC, CHLOROPLASTIC"/>
    <property type="match status" value="1"/>
</dbReference>
<keyword evidence="4 6" id="KW-1133">Transmembrane helix</keyword>
<evidence type="ECO:0000313" key="8">
    <source>
        <dbReference type="Proteomes" id="UP000217257"/>
    </source>
</evidence>
<dbReference type="Proteomes" id="UP000217257">
    <property type="component" value="Chromosome"/>
</dbReference>
<organism evidence="7 8">
    <name type="scientific">Cystobacter fuscus</name>
    <dbReference type="NCBI Taxonomy" id="43"/>
    <lineage>
        <taxon>Bacteria</taxon>
        <taxon>Pseudomonadati</taxon>
        <taxon>Myxococcota</taxon>
        <taxon>Myxococcia</taxon>
        <taxon>Myxococcales</taxon>
        <taxon>Cystobacterineae</taxon>
        <taxon>Archangiaceae</taxon>
        <taxon>Cystobacter</taxon>
    </lineage>
</organism>
<evidence type="ECO:0000313" key="7">
    <source>
        <dbReference type="EMBL" id="ATB36813.1"/>
    </source>
</evidence>
<dbReference type="GO" id="GO:0016020">
    <property type="term" value="C:membrane"/>
    <property type="evidence" value="ECO:0007669"/>
    <property type="project" value="UniProtKB-SubCell"/>
</dbReference>
<evidence type="ECO:0000256" key="1">
    <source>
        <dbReference type="ARBA" id="ARBA00004141"/>
    </source>
</evidence>
<feature type="transmembrane region" description="Helical" evidence="6">
    <location>
        <begin position="6"/>
        <end position="26"/>
    </location>
</feature>
<dbReference type="EMBL" id="CP022098">
    <property type="protein sequence ID" value="ATB36813.1"/>
    <property type="molecule type" value="Genomic_DNA"/>
</dbReference>
<feature type="transmembrane region" description="Helical" evidence="6">
    <location>
        <begin position="259"/>
        <end position="277"/>
    </location>
</feature>